<dbReference type="EMBL" id="QTSX02005045">
    <property type="protein sequence ID" value="KAJ9061738.1"/>
    <property type="molecule type" value="Genomic_DNA"/>
</dbReference>
<organism evidence="1 2">
    <name type="scientific">Entomophthora muscae</name>
    <dbReference type="NCBI Taxonomy" id="34485"/>
    <lineage>
        <taxon>Eukaryota</taxon>
        <taxon>Fungi</taxon>
        <taxon>Fungi incertae sedis</taxon>
        <taxon>Zoopagomycota</taxon>
        <taxon>Entomophthoromycotina</taxon>
        <taxon>Entomophthoromycetes</taxon>
        <taxon>Entomophthorales</taxon>
        <taxon>Entomophthoraceae</taxon>
        <taxon>Entomophthora</taxon>
    </lineage>
</organism>
<gene>
    <name evidence="1" type="primary">PCL5_6</name>
    <name evidence="1" type="ORF">DSO57_1017668</name>
</gene>
<proteinExistence type="predicted"/>
<keyword evidence="2" id="KW-1185">Reference proteome</keyword>
<accession>A0ACC2SHG6</accession>
<evidence type="ECO:0000313" key="2">
    <source>
        <dbReference type="Proteomes" id="UP001165960"/>
    </source>
</evidence>
<comment type="caution">
    <text evidence="1">The sequence shown here is derived from an EMBL/GenBank/DDBJ whole genome shotgun (WGS) entry which is preliminary data.</text>
</comment>
<name>A0ACC2SHG6_9FUNG</name>
<sequence length="331" mass="36920">MNTTAYIPECASHAQLGVRSVSEESTNIPELHLSDNYSSGSNSQLPSPENHANPSSQVCPISQPAKELVKLNHPETSFGKHKLGHHRHHPYTRIPISDLVNPLAPEPVSQEPLRCKKRPAEAPTLEQSVRHGLQMVQHQRKIESTSNLKSNSLASCLVDLSVLTIEAVWGAGVGSSAGPTRKALHHYVTELFRRSQVPQAVVQFAIIYCLRVKDTVSTSRKLLSCRTGSTVHANAAFCGRRMFLASLICASKYLLDSNFSNKVWAKFVGLSPFETSLTESSFLRLLDYKLYVREPHFYPYSKAVINFTLKKEPVSRHFQQLVASFFKKEAK</sequence>
<reference evidence="1" key="1">
    <citation type="submission" date="2022-04" db="EMBL/GenBank/DDBJ databases">
        <title>Genome of the entomopathogenic fungus Entomophthora muscae.</title>
        <authorList>
            <person name="Elya C."/>
            <person name="Lovett B.R."/>
            <person name="Lee E."/>
            <person name="Macias A.M."/>
            <person name="Hajek A.E."/>
            <person name="De Bivort B.L."/>
            <person name="Kasson M.T."/>
            <person name="De Fine Licht H.H."/>
            <person name="Stajich J.E."/>
        </authorList>
    </citation>
    <scope>NUCLEOTIDE SEQUENCE</scope>
    <source>
        <strain evidence="1">Berkeley</strain>
    </source>
</reference>
<dbReference type="Proteomes" id="UP001165960">
    <property type="component" value="Unassembled WGS sequence"/>
</dbReference>
<protein>
    <submittedName>
        <fullName evidence="1">PHO85 cyclin-5</fullName>
    </submittedName>
</protein>
<evidence type="ECO:0000313" key="1">
    <source>
        <dbReference type="EMBL" id="KAJ9061738.1"/>
    </source>
</evidence>